<feature type="transmembrane region" description="Helical" evidence="6">
    <location>
        <begin position="30"/>
        <end position="51"/>
    </location>
</feature>
<dbReference type="InterPro" id="IPR029787">
    <property type="entry name" value="Nucleotide_cyclase"/>
</dbReference>
<dbReference type="SUPFAM" id="SSF158472">
    <property type="entry name" value="HAMP domain-like"/>
    <property type="match status" value="1"/>
</dbReference>
<dbReference type="Pfam" id="PF00672">
    <property type="entry name" value="HAMP"/>
    <property type="match status" value="1"/>
</dbReference>
<dbReference type="CDD" id="cd01949">
    <property type="entry name" value="GGDEF"/>
    <property type="match status" value="1"/>
</dbReference>
<dbReference type="PANTHER" id="PTHR46663:SF2">
    <property type="entry name" value="GGDEF DOMAIN-CONTAINING PROTEIN"/>
    <property type="match status" value="1"/>
</dbReference>
<evidence type="ECO:0000256" key="4">
    <source>
        <dbReference type="ARBA" id="ARBA00022989"/>
    </source>
</evidence>
<dbReference type="SUPFAM" id="SSF103190">
    <property type="entry name" value="Sensory domain-like"/>
    <property type="match status" value="1"/>
</dbReference>
<evidence type="ECO:0000256" key="2">
    <source>
        <dbReference type="ARBA" id="ARBA00022475"/>
    </source>
</evidence>
<keyword evidence="3 6" id="KW-0812">Transmembrane</keyword>
<dbReference type="SMART" id="SM00267">
    <property type="entry name" value="GGDEF"/>
    <property type="match status" value="1"/>
</dbReference>
<protein>
    <recommendedName>
        <fullName evidence="11">Diguanylate cyclase</fullName>
    </recommendedName>
</protein>
<dbReference type="InterPro" id="IPR043128">
    <property type="entry name" value="Rev_trsase/Diguanyl_cyclase"/>
</dbReference>
<dbReference type="InterPro" id="IPR000160">
    <property type="entry name" value="GGDEF_dom"/>
</dbReference>
<dbReference type="InterPro" id="IPR003660">
    <property type="entry name" value="HAMP_dom"/>
</dbReference>
<evidence type="ECO:0000259" key="7">
    <source>
        <dbReference type="PROSITE" id="PS50885"/>
    </source>
</evidence>
<keyword evidence="2" id="KW-1003">Cell membrane</keyword>
<dbReference type="PROSITE" id="PS50887">
    <property type="entry name" value="GGDEF"/>
    <property type="match status" value="1"/>
</dbReference>
<dbReference type="SMART" id="SM00304">
    <property type="entry name" value="HAMP"/>
    <property type="match status" value="1"/>
</dbReference>
<dbReference type="AlphaFoldDB" id="A0A5A7M815"/>
<sequence length="593" mass="65314">MHDLHHLFDNRLVTPSPQPIRASKSLKLSLILPFVALIALLTSALGMLWYWTGSNTVSALSEQVMEEKAERIALIVDRHLHPSSAVLEAAFPSGQPVAADIREHIPDLISRLWVATSLHTRPNDYVYYANIAGQGIALKRVAPELGQLRLKTQPGEHRSYFKVAGMHAEPIYESTETNLFEPRQRPWFKLAAESADVIWTPAYIDFSAKDLVLTRARRILSSKGSLEGVVATDISLRALNEFVNQLHLSEHGRAFIIEAGGSLIAATGMPNIHQREDGQLERMSAANSQDPLIQAVYDKIQGAFQSSLSSDGPGTALLEDDRHNHIRIAYRRLSNGGGQDWMAVVAVPHKDMLTGVYRHMALVGSLGLLALVVAVVIGTRIFGAVANDMRSLTRAVRSVGQGEIDTPIEVQRRDEIGELAHNFHRMRHSLFTDPLTGASNRSALQHILTTLTRPLPGQNMAAPFALLFVDLDRFKPLNDRWGHDNGDLALAEISLRLRNLLRPDDVVARLGGDEFILILRGVSDEEQVQAVRLKIEHALQQPLGTLQGIPEGEAVTVGASVGQALYPRDAQDAQSLLKVADQDMYRNKRPSAG</sequence>
<dbReference type="Pfam" id="PF02743">
    <property type="entry name" value="dCache_1"/>
    <property type="match status" value="1"/>
</dbReference>
<dbReference type="NCBIfam" id="TIGR00254">
    <property type="entry name" value="GGDEF"/>
    <property type="match status" value="1"/>
</dbReference>
<dbReference type="Pfam" id="PF00990">
    <property type="entry name" value="GGDEF"/>
    <property type="match status" value="1"/>
</dbReference>
<dbReference type="SUPFAM" id="SSF55073">
    <property type="entry name" value="Nucleotide cyclase"/>
    <property type="match status" value="1"/>
</dbReference>
<dbReference type="PROSITE" id="PS50885">
    <property type="entry name" value="HAMP"/>
    <property type="match status" value="1"/>
</dbReference>
<dbReference type="CDD" id="cd18774">
    <property type="entry name" value="PDC2_HK_sensor"/>
    <property type="match status" value="1"/>
</dbReference>
<evidence type="ECO:0000259" key="8">
    <source>
        <dbReference type="PROSITE" id="PS50887"/>
    </source>
</evidence>
<dbReference type="Proteomes" id="UP000323105">
    <property type="component" value="Unassembled WGS sequence"/>
</dbReference>
<evidence type="ECO:0000256" key="5">
    <source>
        <dbReference type="ARBA" id="ARBA00023136"/>
    </source>
</evidence>
<dbReference type="CDD" id="cd06225">
    <property type="entry name" value="HAMP"/>
    <property type="match status" value="1"/>
</dbReference>
<dbReference type="Gene3D" id="3.30.450.20">
    <property type="entry name" value="PAS domain"/>
    <property type="match status" value="1"/>
</dbReference>
<keyword evidence="5 6" id="KW-0472">Membrane</keyword>
<gene>
    <name evidence="9" type="ORF">CTTA_0084</name>
</gene>
<evidence type="ECO:0000313" key="9">
    <source>
        <dbReference type="EMBL" id="GEQ73079.1"/>
    </source>
</evidence>
<comment type="subcellular location">
    <subcellularLocation>
        <location evidence="1">Cell membrane</location>
        <topology evidence="1">Multi-pass membrane protein</topology>
    </subcellularLocation>
</comment>
<dbReference type="InterPro" id="IPR029151">
    <property type="entry name" value="Sensor-like_sf"/>
</dbReference>
<dbReference type="InterPro" id="IPR033479">
    <property type="entry name" value="dCache_1"/>
</dbReference>
<name>A0A5A7M815_COMTE</name>
<dbReference type="Gene3D" id="6.10.340.10">
    <property type="match status" value="1"/>
</dbReference>
<dbReference type="GO" id="GO:0007165">
    <property type="term" value="P:signal transduction"/>
    <property type="evidence" value="ECO:0007669"/>
    <property type="project" value="InterPro"/>
</dbReference>
<keyword evidence="4 6" id="KW-1133">Transmembrane helix</keyword>
<evidence type="ECO:0000256" key="3">
    <source>
        <dbReference type="ARBA" id="ARBA00022692"/>
    </source>
</evidence>
<dbReference type="PANTHER" id="PTHR46663">
    <property type="entry name" value="DIGUANYLATE CYCLASE DGCT-RELATED"/>
    <property type="match status" value="1"/>
</dbReference>
<comment type="caution">
    <text evidence="9">The sequence shown here is derived from an EMBL/GenBank/DDBJ whole genome shotgun (WGS) entry which is preliminary data.</text>
</comment>
<feature type="domain" description="HAMP" evidence="7">
    <location>
        <begin position="383"/>
        <end position="430"/>
    </location>
</feature>
<evidence type="ECO:0000313" key="10">
    <source>
        <dbReference type="Proteomes" id="UP000323105"/>
    </source>
</evidence>
<feature type="transmembrane region" description="Helical" evidence="6">
    <location>
        <begin position="360"/>
        <end position="382"/>
    </location>
</feature>
<dbReference type="Gene3D" id="3.30.70.270">
    <property type="match status" value="1"/>
</dbReference>
<organism evidence="9 10">
    <name type="scientific">Comamonas testosteroni</name>
    <name type="common">Pseudomonas testosteroni</name>
    <dbReference type="NCBI Taxonomy" id="285"/>
    <lineage>
        <taxon>Bacteria</taxon>
        <taxon>Pseudomonadati</taxon>
        <taxon>Pseudomonadota</taxon>
        <taxon>Betaproteobacteria</taxon>
        <taxon>Burkholderiales</taxon>
        <taxon>Comamonadaceae</taxon>
        <taxon>Comamonas</taxon>
    </lineage>
</organism>
<accession>A0A5A7M815</accession>
<evidence type="ECO:0008006" key="11">
    <source>
        <dbReference type="Google" id="ProtNLM"/>
    </source>
</evidence>
<evidence type="ECO:0000256" key="1">
    <source>
        <dbReference type="ARBA" id="ARBA00004651"/>
    </source>
</evidence>
<evidence type="ECO:0000256" key="6">
    <source>
        <dbReference type="SAM" id="Phobius"/>
    </source>
</evidence>
<proteinExistence type="predicted"/>
<dbReference type="InterPro" id="IPR052163">
    <property type="entry name" value="DGC-Regulatory_Protein"/>
</dbReference>
<reference evidence="9 10" key="1">
    <citation type="journal article" date="2019" name="Microbiol. Resour. Announc.">
        <title>Draft Genome Sequence of Comamonas testosteroni TA441, a Bacterium That Has a Cryptic Phenol Degradation Gene Cluster.</title>
        <authorList>
            <person name="Arai H."/>
            <person name="Ishii M."/>
        </authorList>
    </citation>
    <scope>NUCLEOTIDE SEQUENCE [LARGE SCALE GENOMIC DNA]</scope>
    <source>
        <strain evidence="9 10">TA441</strain>
    </source>
</reference>
<feature type="domain" description="GGDEF" evidence="8">
    <location>
        <begin position="462"/>
        <end position="593"/>
    </location>
</feature>
<dbReference type="EMBL" id="BKBW01000001">
    <property type="protein sequence ID" value="GEQ73079.1"/>
    <property type="molecule type" value="Genomic_DNA"/>
</dbReference>
<dbReference type="GO" id="GO:0005886">
    <property type="term" value="C:plasma membrane"/>
    <property type="evidence" value="ECO:0007669"/>
    <property type="project" value="UniProtKB-SubCell"/>
</dbReference>